<keyword evidence="1" id="KW-1133">Transmembrane helix</keyword>
<evidence type="ECO:0000313" key="3">
    <source>
        <dbReference type="Proteomes" id="UP000620633"/>
    </source>
</evidence>
<dbReference type="EMBL" id="BMQO01000022">
    <property type="protein sequence ID" value="GGS37960.1"/>
    <property type="molecule type" value="Genomic_DNA"/>
</dbReference>
<sequence length="79" mass="8308">MAAAFFLASLGIGQATILFDEVPGAASEPSIDQVWLPVLMSILTLIALINAVGALNRLMQIVVTLASVDDPNPMDLKVD</sequence>
<keyword evidence="1" id="KW-0472">Membrane</keyword>
<evidence type="ECO:0000256" key="1">
    <source>
        <dbReference type="SAM" id="Phobius"/>
    </source>
</evidence>
<keyword evidence="1" id="KW-0812">Transmembrane</keyword>
<feature type="transmembrane region" description="Helical" evidence="1">
    <location>
        <begin position="34"/>
        <end position="55"/>
    </location>
</feature>
<proteinExistence type="predicted"/>
<evidence type="ECO:0000313" key="2">
    <source>
        <dbReference type="EMBL" id="GGS37960.1"/>
    </source>
</evidence>
<accession>A0ABQ2STT5</accession>
<organism evidence="2 3">
    <name type="scientific">Deinococcus knuensis</name>
    <dbReference type="NCBI Taxonomy" id="1837380"/>
    <lineage>
        <taxon>Bacteria</taxon>
        <taxon>Thermotogati</taxon>
        <taxon>Deinococcota</taxon>
        <taxon>Deinococci</taxon>
        <taxon>Deinococcales</taxon>
        <taxon>Deinococcaceae</taxon>
        <taxon>Deinococcus</taxon>
    </lineage>
</organism>
<name>A0ABQ2STT5_9DEIO</name>
<gene>
    <name evidence="2" type="ORF">GCM10008961_31860</name>
</gene>
<comment type="caution">
    <text evidence="2">The sequence shown here is derived from an EMBL/GenBank/DDBJ whole genome shotgun (WGS) entry which is preliminary data.</text>
</comment>
<protein>
    <submittedName>
        <fullName evidence="2">Uncharacterized protein</fullName>
    </submittedName>
</protein>
<keyword evidence="3" id="KW-1185">Reference proteome</keyword>
<reference evidence="3" key="1">
    <citation type="journal article" date="2019" name="Int. J. Syst. Evol. Microbiol.">
        <title>The Global Catalogue of Microorganisms (GCM) 10K type strain sequencing project: providing services to taxonomists for standard genome sequencing and annotation.</title>
        <authorList>
            <consortium name="The Broad Institute Genomics Platform"/>
            <consortium name="The Broad Institute Genome Sequencing Center for Infectious Disease"/>
            <person name="Wu L."/>
            <person name="Ma J."/>
        </authorList>
    </citation>
    <scope>NUCLEOTIDE SEQUENCE [LARGE SCALE GENOMIC DNA]</scope>
    <source>
        <strain evidence="3">JCM 31406</strain>
    </source>
</reference>
<dbReference type="Proteomes" id="UP000620633">
    <property type="component" value="Unassembled WGS sequence"/>
</dbReference>